<keyword evidence="2" id="KW-1185">Reference proteome</keyword>
<accession>A0A4S8LHU0</accession>
<organism evidence="1 2">
    <name type="scientific">Dendrothele bispora (strain CBS 962.96)</name>
    <dbReference type="NCBI Taxonomy" id="1314807"/>
    <lineage>
        <taxon>Eukaryota</taxon>
        <taxon>Fungi</taxon>
        <taxon>Dikarya</taxon>
        <taxon>Basidiomycota</taxon>
        <taxon>Agaricomycotina</taxon>
        <taxon>Agaricomycetes</taxon>
        <taxon>Agaricomycetidae</taxon>
        <taxon>Agaricales</taxon>
        <taxon>Agaricales incertae sedis</taxon>
        <taxon>Dendrothele</taxon>
    </lineage>
</organism>
<dbReference type="EMBL" id="ML179402">
    <property type="protein sequence ID" value="THU88627.1"/>
    <property type="molecule type" value="Genomic_DNA"/>
</dbReference>
<reference evidence="1 2" key="1">
    <citation type="journal article" date="2019" name="Nat. Ecol. Evol.">
        <title>Megaphylogeny resolves global patterns of mushroom evolution.</title>
        <authorList>
            <person name="Varga T."/>
            <person name="Krizsan K."/>
            <person name="Foldi C."/>
            <person name="Dima B."/>
            <person name="Sanchez-Garcia M."/>
            <person name="Sanchez-Ramirez S."/>
            <person name="Szollosi G.J."/>
            <person name="Szarkandi J.G."/>
            <person name="Papp V."/>
            <person name="Albert L."/>
            <person name="Andreopoulos W."/>
            <person name="Angelini C."/>
            <person name="Antonin V."/>
            <person name="Barry K.W."/>
            <person name="Bougher N.L."/>
            <person name="Buchanan P."/>
            <person name="Buyck B."/>
            <person name="Bense V."/>
            <person name="Catcheside P."/>
            <person name="Chovatia M."/>
            <person name="Cooper J."/>
            <person name="Damon W."/>
            <person name="Desjardin D."/>
            <person name="Finy P."/>
            <person name="Geml J."/>
            <person name="Haridas S."/>
            <person name="Hughes K."/>
            <person name="Justo A."/>
            <person name="Karasinski D."/>
            <person name="Kautmanova I."/>
            <person name="Kiss B."/>
            <person name="Kocsube S."/>
            <person name="Kotiranta H."/>
            <person name="LaButti K.M."/>
            <person name="Lechner B.E."/>
            <person name="Liimatainen K."/>
            <person name="Lipzen A."/>
            <person name="Lukacs Z."/>
            <person name="Mihaltcheva S."/>
            <person name="Morgado L.N."/>
            <person name="Niskanen T."/>
            <person name="Noordeloos M.E."/>
            <person name="Ohm R.A."/>
            <person name="Ortiz-Santana B."/>
            <person name="Ovrebo C."/>
            <person name="Racz N."/>
            <person name="Riley R."/>
            <person name="Savchenko A."/>
            <person name="Shiryaev A."/>
            <person name="Soop K."/>
            <person name="Spirin V."/>
            <person name="Szebenyi C."/>
            <person name="Tomsovsky M."/>
            <person name="Tulloss R.E."/>
            <person name="Uehling J."/>
            <person name="Grigoriev I.V."/>
            <person name="Vagvolgyi C."/>
            <person name="Papp T."/>
            <person name="Martin F.M."/>
            <person name="Miettinen O."/>
            <person name="Hibbett D.S."/>
            <person name="Nagy L.G."/>
        </authorList>
    </citation>
    <scope>NUCLEOTIDE SEQUENCE [LARGE SCALE GENOMIC DNA]</scope>
    <source>
        <strain evidence="1 2">CBS 962.96</strain>
    </source>
</reference>
<dbReference type="InterPro" id="IPR051055">
    <property type="entry name" value="PIF1_helicase"/>
</dbReference>
<feature type="non-terminal residue" evidence="1">
    <location>
        <position position="1"/>
    </location>
</feature>
<dbReference type="Pfam" id="PF13604">
    <property type="entry name" value="AAA_30"/>
    <property type="match status" value="1"/>
</dbReference>
<proteinExistence type="predicted"/>
<protein>
    <submittedName>
        <fullName evidence="1">Uncharacterized protein</fullName>
    </submittedName>
</protein>
<dbReference type="Gene3D" id="3.40.50.300">
    <property type="entry name" value="P-loop containing nucleotide triphosphate hydrolases"/>
    <property type="match status" value="1"/>
</dbReference>
<dbReference type="OrthoDB" id="432234at2759"/>
<dbReference type="PANTHER" id="PTHR47642">
    <property type="entry name" value="ATP-DEPENDENT DNA HELICASE"/>
    <property type="match status" value="1"/>
</dbReference>
<dbReference type="AlphaFoldDB" id="A0A4S8LHU0"/>
<dbReference type="InterPro" id="IPR027417">
    <property type="entry name" value="P-loop_NTPase"/>
</dbReference>
<feature type="non-terminal residue" evidence="1">
    <location>
        <position position="135"/>
    </location>
</feature>
<gene>
    <name evidence="1" type="ORF">K435DRAFT_613354</name>
</gene>
<evidence type="ECO:0000313" key="2">
    <source>
        <dbReference type="Proteomes" id="UP000297245"/>
    </source>
</evidence>
<sequence>IIEKFTLNEKQQLAFLLCVSRRMDRPDGTPFRIIIGGPGGTGKSHIYEALKTFYREQDLDYELAFTAPTGIAASNIGAATTASFLALRTSYDDLVSKRGVSLDQIRKRLEGIRTLVIDEFYFLGCEDFQKISKHL</sequence>
<name>A0A4S8LHU0_DENBC</name>
<dbReference type="PANTHER" id="PTHR47642:SF5">
    <property type="entry name" value="ATP-DEPENDENT DNA HELICASE"/>
    <property type="match status" value="1"/>
</dbReference>
<evidence type="ECO:0000313" key="1">
    <source>
        <dbReference type="EMBL" id="THU88627.1"/>
    </source>
</evidence>
<dbReference type="SUPFAM" id="SSF52540">
    <property type="entry name" value="P-loop containing nucleoside triphosphate hydrolases"/>
    <property type="match status" value="1"/>
</dbReference>
<dbReference type="Proteomes" id="UP000297245">
    <property type="component" value="Unassembled WGS sequence"/>
</dbReference>